<dbReference type="PRINTS" id="PR00040">
    <property type="entry name" value="HTHMERR"/>
</dbReference>
<dbReference type="SUPFAM" id="SSF46955">
    <property type="entry name" value="Putative DNA-binding domain"/>
    <property type="match status" value="1"/>
</dbReference>
<keyword evidence="1" id="KW-0805">Transcription regulation</keyword>
<protein>
    <submittedName>
        <fullName evidence="5">DNA-binding transcriptional MerR regulator</fullName>
    </submittedName>
</protein>
<name>A0ABU1UX46_9GAMM</name>
<feature type="domain" description="HTH merR-type" evidence="4">
    <location>
        <begin position="26"/>
        <end position="95"/>
    </location>
</feature>
<evidence type="ECO:0000256" key="2">
    <source>
        <dbReference type="ARBA" id="ARBA00023125"/>
    </source>
</evidence>
<keyword evidence="3" id="KW-0804">Transcription</keyword>
<dbReference type="PANTHER" id="PTHR30204">
    <property type="entry name" value="REDOX-CYCLING DRUG-SENSING TRANSCRIPTIONAL ACTIVATOR SOXR"/>
    <property type="match status" value="1"/>
</dbReference>
<dbReference type="InterPro" id="IPR000551">
    <property type="entry name" value="MerR-type_HTH_dom"/>
</dbReference>
<dbReference type="Gene3D" id="1.10.1660.10">
    <property type="match status" value="1"/>
</dbReference>
<dbReference type="Pfam" id="PF13411">
    <property type="entry name" value="MerR_1"/>
    <property type="match status" value="1"/>
</dbReference>
<comment type="caution">
    <text evidence="5">The sequence shown here is derived from an EMBL/GenBank/DDBJ whole genome shotgun (WGS) entry which is preliminary data.</text>
</comment>
<proteinExistence type="predicted"/>
<evidence type="ECO:0000313" key="6">
    <source>
        <dbReference type="Proteomes" id="UP001253595"/>
    </source>
</evidence>
<dbReference type="InterPro" id="IPR009061">
    <property type="entry name" value="DNA-bd_dom_put_sf"/>
</dbReference>
<dbReference type="SMART" id="SM00422">
    <property type="entry name" value="HTH_MERR"/>
    <property type="match status" value="1"/>
</dbReference>
<dbReference type="EMBL" id="JAVDVX010000003">
    <property type="protein sequence ID" value="MDR7089764.1"/>
    <property type="molecule type" value="Genomic_DNA"/>
</dbReference>
<evidence type="ECO:0000256" key="3">
    <source>
        <dbReference type="ARBA" id="ARBA00023163"/>
    </source>
</evidence>
<gene>
    <name evidence="5" type="ORF">J2X05_001786</name>
</gene>
<evidence type="ECO:0000259" key="4">
    <source>
        <dbReference type="PROSITE" id="PS50937"/>
    </source>
</evidence>
<dbReference type="GO" id="GO:0003677">
    <property type="term" value="F:DNA binding"/>
    <property type="evidence" value="ECO:0007669"/>
    <property type="project" value="UniProtKB-KW"/>
</dbReference>
<keyword evidence="2 5" id="KW-0238">DNA-binding</keyword>
<dbReference type="InterPro" id="IPR047057">
    <property type="entry name" value="MerR_fam"/>
</dbReference>
<evidence type="ECO:0000256" key="1">
    <source>
        <dbReference type="ARBA" id="ARBA00023015"/>
    </source>
</evidence>
<evidence type="ECO:0000313" key="5">
    <source>
        <dbReference type="EMBL" id="MDR7089764.1"/>
    </source>
</evidence>
<reference evidence="5 6" key="1">
    <citation type="submission" date="2023-07" db="EMBL/GenBank/DDBJ databases">
        <title>Sorghum-associated microbial communities from plants grown in Nebraska, USA.</title>
        <authorList>
            <person name="Schachtman D."/>
        </authorList>
    </citation>
    <scope>NUCLEOTIDE SEQUENCE [LARGE SCALE GENOMIC DNA]</scope>
    <source>
        <strain evidence="5 6">BE190</strain>
    </source>
</reference>
<dbReference type="Proteomes" id="UP001253595">
    <property type="component" value="Unassembled WGS sequence"/>
</dbReference>
<dbReference type="PANTHER" id="PTHR30204:SF94">
    <property type="entry name" value="HEAVY METAL-DEPENDENT TRANSCRIPTIONAL REGULATOR HI_0293-RELATED"/>
    <property type="match status" value="1"/>
</dbReference>
<keyword evidence="6" id="KW-1185">Reference proteome</keyword>
<dbReference type="PROSITE" id="PS50937">
    <property type="entry name" value="HTH_MERR_2"/>
    <property type="match status" value="1"/>
</dbReference>
<organism evidence="5 6">
    <name type="scientific">Cellvibrio fibrivorans</name>
    <dbReference type="NCBI Taxonomy" id="126350"/>
    <lineage>
        <taxon>Bacteria</taxon>
        <taxon>Pseudomonadati</taxon>
        <taxon>Pseudomonadota</taxon>
        <taxon>Gammaproteobacteria</taxon>
        <taxon>Cellvibrionales</taxon>
        <taxon>Cellvibrionaceae</taxon>
        <taxon>Cellvibrio</taxon>
    </lineage>
</organism>
<sequence length="163" mass="19002">MGLILIKIESVERSKLKTSKKLCGVSMRVAQLARELAISADTIRYYTLIGLIKPKRNPANNYKEYREEERRRLQFILSARKLGFTLNDIKEIIREASKGKMACPLVRQILEKRLQETEQSFNQQSALRKHMKKAMKDWKNKPNQEPNGHEICHLIEGFSFANE</sequence>
<accession>A0ABU1UX46</accession>